<dbReference type="InterPro" id="IPR001461">
    <property type="entry name" value="Aspartic_peptidase_A1"/>
</dbReference>
<dbReference type="GO" id="GO:0006508">
    <property type="term" value="P:proteolysis"/>
    <property type="evidence" value="ECO:0007669"/>
    <property type="project" value="UniProtKB-KW"/>
</dbReference>
<feature type="domain" description="Peptidase A1" evidence="8">
    <location>
        <begin position="67"/>
        <end position="194"/>
    </location>
</feature>
<keyword evidence="6" id="KW-1133">Transmembrane helix</keyword>
<dbReference type="EMBL" id="JAAARO010000015">
    <property type="protein sequence ID" value="KAF5735497.1"/>
    <property type="molecule type" value="Genomic_DNA"/>
</dbReference>
<feature type="transmembrane region" description="Helical" evidence="6">
    <location>
        <begin position="173"/>
        <end position="193"/>
    </location>
</feature>
<proteinExistence type="inferred from homology"/>
<protein>
    <recommendedName>
        <fullName evidence="8">Peptidase A1 domain-containing protein</fullName>
    </recommendedName>
</protein>
<dbReference type="InterPro" id="IPR001969">
    <property type="entry name" value="Aspartic_peptidase_AS"/>
</dbReference>
<evidence type="ECO:0000259" key="8">
    <source>
        <dbReference type="PROSITE" id="PS51767"/>
    </source>
</evidence>
<evidence type="ECO:0000313" key="10">
    <source>
        <dbReference type="Proteomes" id="UP000593562"/>
    </source>
</evidence>
<accession>A0A7J7CN41</accession>
<comment type="caution">
    <text evidence="9">The sequence shown here is derived from an EMBL/GenBank/DDBJ whole genome shotgun (WGS) entry which is preliminary data.</text>
</comment>
<evidence type="ECO:0000256" key="3">
    <source>
        <dbReference type="ARBA" id="ARBA00022750"/>
    </source>
</evidence>
<dbReference type="AlphaFoldDB" id="A0A7J7CN41"/>
<dbReference type="PROSITE" id="PS51767">
    <property type="entry name" value="PEPTIDASE_A1"/>
    <property type="match status" value="1"/>
</dbReference>
<feature type="disulfide bond" evidence="5">
    <location>
        <begin position="99"/>
        <end position="142"/>
    </location>
</feature>
<dbReference type="InterPro" id="IPR021109">
    <property type="entry name" value="Peptidase_aspartic_dom_sf"/>
</dbReference>
<keyword evidence="7" id="KW-0732">Signal</keyword>
<dbReference type="GO" id="GO:0004190">
    <property type="term" value="F:aspartic-type endopeptidase activity"/>
    <property type="evidence" value="ECO:0007669"/>
    <property type="project" value="UniProtKB-KW"/>
</dbReference>
<evidence type="ECO:0000256" key="4">
    <source>
        <dbReference type="ARBA" id="ARBA00022801"/>
    </source>
</evidence>
<evidence type="ECO:0000256" key="2">
    <source>
        <dbReference type="ARBA" id="ARBA00022670"/>
    </source>
</evidence>
<organism evidence="9 10">
    <name type="scientific">Tripterygium wilfordii</name>
    <name type="common">Thunder God vine</name>
    <dbReference type="NCBI Taxonomy" id="458696"/>
    <lineage>
        <taxon>Eukaryota</taxon>
        <taxon>Viridiplantae</taxon>
        <taxon>Streptophyta</taxon>
        <taxon>Embryophyta</taxon>
        <taxon>Tracheophyta</taxon>
        <taxon>Spermatophyta</taxon>
        <taxon>Magnoliopsida</taxon>
        <taxon>eudicotyledons</taxon>
        <taxon>Gunneridae</taxon>
        <taxon>Pentapetalae</taxon>
        <taxon>rosids</taxon>
        <taxon>fabids</taxon>
        <taxon>Celastrales</taxon>
        <taxon>Celastraceae</taxon>
        <taxon>Tripterygium</taxon>
    </lineage>
</organism>
<keyword evidence="3" id="KW-0064">Aspartyl protease</keyword>
<evidence type="ECO:0000256" key="7">
    <source>
        <dbReference type="SAM" id="SignalP"/>
    </source>
</evidence>
<dbReference type="InterPro" id="IPR033121">
    <property type="entry name" value="PEPTIDASE_A1"/>
</dbReference>
<comment type="similarity">
    <text evidence="1">Belongs to the peptidase A1 family.</text>
</comment>
<evidence type="ECO:0000256" key="5">
    <source>
        <dbReference type="PIRSR" id="PIRSR601461-2"/>
    </source>
</evidence>
<keyword evidence="10" id="KW-1185">Reference proteome</keyword>
<name>A0A7J7CN41_TRIWF</name>
<dbReference type="PANTHER" id="PTHR13683">
    <property type="entry name" value="ASPARTYL PROTEASES"/>
    <property type="match status" value="1"/>
</dbReference>
<dbReference type="FunFam" id="2.40.70.10:FF:000015">
    <property type="entry name" value="Aspartyl protease family protein"/>
    <property type="match status" value="1"/>
</dbReference>
<keyword evidence="4" id="KW-0378">Hydrolase</keyword>
<dbReference type="Proteomes" id="UP000593562">
    <property type="component" value="Unassembled WGS sequence"/>
</dbReference>
<sequence length="194" mass="21387">MEAKWRSGRLPLMPMMLLFFIILCGKFQGCFSEVWNKRKSAPPAATKRFGSSVVLPITGNVYPLGYYYVTVNIGNPPKLYELDIDTGSDLTWVQCDAPCVRCTKPRDSLYKPKGNLVPCQHSLCAAIQAPETRHCKSPTDQCDYEVDYADTGSSSGVLVADILPLRLSNGSVIGPRLAFGWVFFISTLISGILL</sequence>
<dbReference type="InterPro" id="IPR032861">
    <property type="entry name" value="TAXi_N"/>
</dbReference>
<keyword evidence="6" id="KW-0812">Transmembrane</keyword>
<dbReference type="Pfam" id="PF14543">
    <property type="entry name" value="TAXi_N"/>
    <property type="match status" value="1"/>
</dbReference>
<gene>
    <name evidence="9" type="ORF">HS088_TW15G01004</name>
</gene>
<evidence type="ECO:0000256" key="1">
    <source>
        <dbReference type="ARBA" id="ARBA00007447"/>
    </source>
</evidence>
<feature type="signal peptide" evidence="7">
    <location>
        <begin position="1"/>
        <end position="32"/>
    </location>
</feature>
<dbReference type="InParanoid" id="A0A7J7CN41"/>
<dbReference type="SUPFAM" id="SSF50630">
    <property type="entry name" value="Acid proteases"/>
    <property type="match status" value="1"/>
</dbReference>
<evidence type="ECO:0000313" key="9">
    <source>
        <dbReference type="EMBL" id="KAF5735497.1"/>
    </source>
</evidence>
<reference evidence="9 10" key="1">
    <citation type="journal article" date="2020" name="Nat. Commun.">
        <title>Genome of Tripterygium wilfordii and identification of cytochrome P450 involved in triptolide biosynthesis.</title>
        <authorList>
            <person name="Tu L."/>
            <person name="Su P."/>
            <person name="Zhang Z."/>
            <person name="Gao L."/>
            <person name="Wang J."/>
            <person name="Hu T."/>
            <person name="Zhou J."/>
            <person name="Zhang Y."/>
            <person name="Zhao Y."/>
            <person name="Liu Y."/>
            <person name="Song Y."/>
            <person name="Tong Y."/>
            <person name="Lu Y."/>
            <person name="Yang J."/>
            <person name="Xu C."/>
            <person name="Jia M."/>
            <person name="Peters R.J."/>
            <person name="Huang L."/>
            <person name="Gao W."/>
        </authorList>
    </citation>
    <scope>NUCLEOTIDE SEQUENCE [LARGE SCALE GENOMIC DNA]</scope>
    <source>
        <strain evidence="10">cv. XIE 37</strain>
        <tissue evidence="9">Leaf</tissue>
    </source>
</reference>
<evidence type="ECO:0000256" key="6">
    <source>
        <dbReference type="SAM" id="Phobius"/>
    </source>
</evidence>
<keyword evidence="2" id="KW-0645">Protease</keyword>
<keyword evidence="6" id="KW-0472">Membrane</keyword>
<keyword evidence="5" id="KW-1015">Disulfide bond</keyword>
<dbReference type="PANTHER" id="PTHR13683:SF227">
    <property type="entry name" value="EUKARYOTIC ASPARTYL PROTEASE FAMILY PROTEIN"/>
    <property type="match status" value="1"/>
</dbReference>
<feature type="chain" id="PRO_5029889673" description="Peptidase A1 domain-containing protein" evidence="7">
    <location>
        <begin position="33"/>
        <end position="194"/>
    </location>
</feature>
<dbReference type="PROSITE" id="PS00141">
    <property type="entry name" value="ASP_PROTEASE"/>
    <property type="match status" value="1"/>
</dbReference>
<dbReference type="Gene3D" id="2.40.70.10">
    <property type="entry name" value="Acid Proteases"/>
    <property type="match status" value="1"/>
</dbReference>